<dbReference type="Proteomes" id="UP000242715">
    <property type="component" value="Unassembled WGS sequence"/>
</dbReference>
<reference evidence="10" key="1">
    <citation type="journal article" date="2017" name="Front. Plant Sci.">
        <title>Climate Clever Clovers: New Paradigm to Reduce the Environmental Footprint of Ruminants by Breeding Low Methanogenic Forages Utilizing Haplotype Variation.</title>
        <authorList>
            <person name="Kaur P."/>
            <person name="Appels R."/>
            <person name="Bayer P.E."/>
            <person name="Keeble-Gagnere G."/>
            <person name="Wang J."/>
            <person name="Hirakawa H."/>
            <person name="Shirasawa K."/>
            <person name="Vercoe P."/>
            <person name="Stefanova K."/>
            <person name="Durmic Z."/>
            <person name="Nichols P."/>
            <person name="Revell C."/>
            <person name="Isobe S.N."/>
            <person name="Edwards D."/>
            <person name="Erskine W."/>
        </authorList>
    </citation>
    <scope>NUCLEOTIDE SEQUENCE [LARGE SCALE GENOMIC DNA]</scope>
    <source>
        <strain evidence="10">cv. Daliak</strain>
    </source>
</reference>
<dbReference type="Gene3D" id="1.10.10.60">
    <property type="entry name" value="Homeodomain-like"/>
    <property type="match status" value="1"/>
</dbReference>
<dbReference type="AlphaFoldDB" id="A0A2Z6M620"/>
<evidence type="ECO:0000256" key="5">
    <source>
        <dbReference type="ARBA" id="ARBA00023242"/>
    </source>
</evidence>
<evidence type="ECO:0000256" key="4">
    <source>
        <dbReference type="ARBA" id="ARBA00023163"/>
    </source>
</evidence>
<evidence type="ECO:0000313" key="9">
    <source>
        <dbReference type="EMBL" id="GAU26778.1"/>
    </source>
</evidence>
<protein>
    <recommendedName>
        <fullName evidence="11">SWIRM domain-containing protein</fullName>
    </recommendedName>
</protein>
<dbReference type="InterPro" id="IPR001005">
    <property type="entry name" value="SANT/Myb"/>
</dbReference>
<evidence type="ECO:0000259" key="7">
    <source>
        <dbReference type="PROSITE" id="PS50934"/>
    </source>
</evidence>
<feature type="region of interest" description="Disordered" evidence="6">
    <location>
        <begin position="318"/>
        <end position="374"/>
    </location>
</feature>
<keyword evidence="4" id="KW-0804">Transcription</keyword>
<dbReference type="EMBL" id="DF973341">
    <property type="protein sequence ID" value="GAU26778.1"/>
    <property type="molecule type" value="Genomic_DNA"/>
</dbReference>
<dbReference type="Gene3D" id="1.10.10.10">
    <property type="entry name" value="Winged helix-like DNA-binding domain superfamily/Winged helix DNA-binding domain"/>
    <property type="match status" value="1"/>
</dbReference>
<feature type="domain" description="SANT" evidence="8">
    <location>
        <begin position="246"/>
        <end position="297"/>
    </location>
</feature>
<keyword evidence="1" id="KW-0217">Developmental protein</keyword>
<organism evidence="9 10">
    <name type="scientific">Trifolium subterraneum</name>
    <name type="common">Subterranean clover</name>
    <dbReference type="NCBI Taxonomy" id="3900"/>
    <lineage>
        <taxon>Eukaryota</taxon>
        <taxon>Viridiplantae</taxon>
        <taxon>Streptophyta</taxon>
        <taxon>Embryophyta</taxon>
        <taxon>Tracheophyta</taxon>
        <taxon>Spermatophyta</taxon>
        <taxon>Magnoliopsida</taxon>
        <taxon>eudicotyledons</taxon>
        <taxon>Gunneridae</taxon>
        <taxon>Pentapetalae</taxon>
        <taxon>rosids</taxon>
        <taxon>fabids</taxon>
        <taxon>Fabales</taxon>
        <taxon>Fabaceae</taxon>
        <taxon>Papilionoideae</taxon>
        <taxon>50 kb inversion clade</taxon>
        <taxon>NPAAA clade</taxon>
        <taxon>Hologalegina</taxon>
        <taxon>IRL clade</taxon>
        <taxon>Trifolieae</taxon>
        <taxon>Trifolium</taxon>
    </lineage>
</organism>
<dbReference type="PANTHER" id="PTHR12802">
    <property type="entry name" value="SWI/SNF COMPLEX-RELATED"/>
    <property type="match status" value="1"/>
</dbReference>
<dbReference type="Pfam" id="PF16495">
    <property type="entry name" value="SWIRM-assoc_1"/>
    <property type="match status" value="1"/>
</dbReference>
<dbReference type="PROSITE" id="PS50934">
    <property type="entry name" value="SWIRM"/>
    <property type="match status" value="1"/>
</dbReference>
<dbReference type="PANTHER" id="PTHR12802:SF140">
    <property type="entry name" value="SWI_SNF COMPLEX SUBUNIT SWI3A"/>
    <property type="match status" value="1"/>
</dbReference>
<dbReference type="SUPFAM" id="SSF46689">
    <property type="entry name" value="Homeodomain-like"/>
    <property type="match status" value="2"/>
</dbReference>
<dbReference type="InterPro" id="IPR007526">
    <property type="entry name" value="SWIRM"/>
</dbReference>
<proteinExistence type="predicted"/>
<evidence type="ECO:0000259" key="8">
    <source>
        <dbReference type="PROSITE" id="PS51293"/>
    </source>
</evidence>
<sequence length="564" mass="62743">MEVSKEPNSNPGRIEDSDSELELYTIPSTSKWFAWDEIHETEKTSFKEYFDGTSISRTPKIYKEYRDFIINKYREEPSRRLTFTEVRKSLVGDVTFLYKVFLFLEHWGLINYGARSGEEAEKEHEDEMCKVKVEEGAPNGIRVVATPNSLKPIALPKIGSTDGGNNVSGIGLKMPPLASYSDVYGDLIRRKEFSCGNCGDKCGSGHYKSTKDNFIICTKCFKNGNYGEKRSMEDFILNESSEISANHSAIWTEGETLLLLESVLKHGDDWELVVQSVQTKTKLECISKLIELPFGELMLGSARRNGNSYSVTGIMNNGKEVLSPSSDHQETPTTLETSTIQDQSSEPKNENEQNGDAVNESSSKRQRVAPLSDSSSSLMKQVGLLSTVVDPHITAAAADAAITALCDENLFPRDIFDVEEDNASSASSLISCSARSLNGEDSEMAERSTQSEIDAGSPKDEIPLTLRVRAAIGTALGATAARAKLLADQEDREIEHLVATIIEAQMEKLQQKVKHFDELELLMEKEHAELEELKDSILTERIDVLRRTFKSGIAKWKDYPCVKS</sequence>
<dbReference type="GO" id="GO:0003677">
    <property type="term" value="F:DNA binding"/>
    <property type="evidence" value="ECO:0007669"/>
    <property type="project" value="UniProtKB-KW"/>
</dbReference>
<dbReference type="Pfam" id="PF00249">
    <property type="entry name" value="Myb_DNA-binding"/>
    <property type="match status" value="1"/>
</dbReference>
<name>A0A2Z6M620_TRISU</name>
<dbReference type="PROSITE" id="PS51293">
    <property type="entry name" value="SANT"/>
    <property type="match status" value="1"/>
</dbReference>
<feature type="compositionally biased region" description="Polar residues" evidence="6">
    <location>
        <begin position="323"/>
        <end position="344"/>
    </location>
</feature>
<dbReference type="FunFam" id="1.10.10.10:FF:000020">
    <property type="entry name" value="SWI/SNF complex subunit SMARCC2 isoform c"/>
    <property type="match status" value="1"/>
</dbReference>
<keyword evidence="2" id="KW-0805">Transcription regulation</keyword>
<accession>A0A2Z6M620</accession>
<evidence type="ECO:0000256" key="3">
    <source>
        <dbReference type="ARBA" id="ARBA00023125"/>
    </source>
</evidence>
<dbReference type="InterPro" id="IPR032451">
    <property type="entry name" value="SMARCC_C"/>
</dbReference>
<evidence type="ECO:0008006" key="11">
    <source>
        <dbReference type="Google" id="ProtNLM"/>
    </source>
</evidence>
<dbReference type="GO" id="GO:0005634">
    <property type="term" value="C:nucleus"/>
    <property type="evidence" value="ECO:0007669"/>
    <property type="project" value="UniProtKB-ARBA"/>
</dbReference>
<feature type="region of interest" description="Disordered" evidence="6">
    <location>
        <begin position="437"/>
        <end position="458"/>
    </location>
</feature>
<feature type="domain" description="SWIRM" evidence="7">
    <location>
        <begin position="24"/>
        <end position="121"/>
    </location>
</feature>
<dbReference type="OrthoDB" id="118550at2759"/>
<evidence type="ECO:0000256" key="1">
    <source>
        <dbReference type="ARBA" id="ARBA00022473"/>
    </source>
</evidence>
<evidence type="ECO:0000313" key="10">
    <source>
        <dbReference type="Proteomes" id="UP000242715"/>
    </source>
</evidence>
<evidence type="ECO:0000256" key="6">
    <source>
        <dbReference type="SAM" id="MobiDB-lite"/>
    </source>
</evidence>
<dbReference type="SMART" id="SM00717">
    <property type="entry name" value="SANT"/>
    <property type="match status" value="1"/>
</dbReference>
<dbReference type="InterPro" id="IPR017884">
    <property type="entry name" value="SANT_dom"/>
</dbReference>
<dbReference type="InterPro" id="IPR009057">
    <property type="entry name" value="Homeodomain-like_sf"/>
</dbReference>
<dbReference type="InterPro" id="IPR036388">
    <property type="entry name" value="WH-like_DNA-bd_sf"/>
</dbReference>
<dbReference type="Pfam" id="PF04433">
    <property type="entry name" value="SWIRM"/>
    <property type="match status" value="1"/>
</dbReference>
<evidence type="ECO:0000256" key="2">
    <source>
        <dbReference type="ARBA" id="ARBA00023015"/>
    </source>
</evidence>
<keyword evidence="5" id="KW-0539">Nucleus</keyword>
<dbReference type="CDD" id="cd00167">
    <property type="entry name" value="SANT"/>
    <property type="match status" value="1"/>
</dbReference>
<feature type="compositionally biased region" description="Polar residues" evidence="6">
    <location>
        <begin position="352"/>
        <end position="361"/>
    </location>
</feature>
<keyword evidence="10" id="KW-1185">Reference proteome</keyword>
<gene>
    <name evidence="9" type="ORF">TSUD_317760</name>
</gene>
<keyword evidence="3" id="KW-0238">DNA-binding</keyword>